<feature type="transmembrane region" description="Helical" evidence="9">
    <location>
        <begin position="140"/>
        <end position="159"/>
    </location>
</feature>
<keyword evidence="4" id="KW-1003">Cell membrane</keyword>
<keyword evidence="3" id="KW-0813">Transport</keyword>
<name>A0ABV4CP68_9PSEU</name>
<evidence type="ECO:0000256" key="3">
    <source>
        <dbReference type="ARBA" id="ARBA00022448"/>
    </source>
</evidence>
<dbReference type="InterPro" id="IPR000522">
    <property type="entry name" value="ABC_transptr_permease_BtuC"/>
</dbReference>
<keyword evidence="7 9" id="KW-0472">Membrane</keyword>
<dbReference type="PANTHER" id="PTHR30472">
    <property type="entry name" value="FERRIC ENTEROBACTIN TRANSPORT SYSTEM PERMEASE PROTEIN"/>
    <property type="match status" value="1"/>
</dbReference>
<keyword evidence="6 9" id="KW-1133">Transmembrane helix</keyword>
<evidence type="ECO:0000256" key="9">
    <source>
        <dbReference type="SAM" id="Phobius"/>
    </source>
</evidence>
<sequence length="355" mass="36690">MSRSVTVDRPGPDARPASGDRLRQRRARRLTGLLVLLAVLVVSAVLSVALGAKTIPVAEVWSALFAPGGTENDLIIRELRFPRTVLGVLAGASLGVAGALMQGHTRNPIADPGILGITQGAAVAVVLSVYTFGITTLYGFIWFGFAGALLGALAVFAIGSMGRGGPTPVTLALAGMAISQLLQAITSALVLSDQQSLDTYRFWKVGSIAVTDTGVILQVLPFLIAGLVLGLANASSLNALSLGDDVARSLGHRVAWARRAGIAAIAVLVGGATAVCGPIAFVGLIVPHVARFFTGADYRWLLPFAGLLGASLVLVADIAGRLVARPGEVQVGVMLAVVGAPFFIALVRRRKLVRL</sequence>
<feature type="region of interest" description="Disordered" evidence="8">
    <location>
        <begin position="1"/>
        <end position="22"/>
    </location>
</feature>
<dbReference type="InterPro" id="IPR037294">
    <property type="entry name" value="ABC_BtuC-like"/>
</dbReference>
<comment type="caution">
    <text evidence="10">The sequence shown here is derived from an EMBL/GenBank/DDBJ whole genome shotgun (WGS) entry which is preliminary data.</text>
</comment>
<feature type="transmembrane region" description="Helical" evidence="9">
    <location>
        <begin position="261"/>
        <end position="286"/>
    </location>
</feature>
<evidence type="ECO:0000256" key="8">
    <source>
        <dbReference type="SAM" id="MobiDB-lite"/>
    </source>
</evidence>
<dbReference type="Gene3D" id="1.10.3470.10">
    <property type="entry name" value="ABC transporter involved in vitamin B12 uptake, BtuC"/>
    <property type="match status" value="1"/>
</dbReference>
<evidence type="ECO:0000313" key="11">
    <source>
        <dbReference type="Proteomes" id="UP001564626"/>
    </source>
</evidence>
<dbReference type="Pfam" id="PF01032">
    <property type="entry name" value="FecCD"/>
    <property type="match status" value="1"/>
</dbReference>
<feature type="transmembrane region" description="Helical" evidence="9">
    <location>
        <begin position="113"/>
        <end position="134"/>
    </location>
</feature>
<feature type="transmembrane region" description="Helical" evidence="9">
    <location>
        <begin position="171"/>
        <end position="191"/>
    </location>
</feature>
<dbReference type="Proteomes" id="UP001564626">
    <property type="component" value="Unassembled WGS sequence"/>
</dbReference>
<feature type="transmembrane region" description="Helical" evidence="9">
    <location>
        <begin position="298"/>
        <end position="319"/>
    </location>
</feature>
<evidence type="ECO:0000256" key="6">
    <source>
        <dbReference type="ARBA" id="ARBA00022989"/>
    </source>
</evidence>
<dbReference type="RefSeq" id="WP_345358917.1">
    <property type="nucleotide sequence ID" value="NZ_BAABII010000004.1"/>
</dbReference>
<evidence type="ECO:0000256" key="1">
    <source>
        <dbReference type="ARBA" id="ARBA00004651"/>
    </source>
</evidence>
<keyword evidence="11" id="KW-1185">Reference proteome</keyword>
<evidence type="ECO:0000256" key="4">
    <source>
        <dbReference type="ARBA" id="ARBA00022475"/>
    </source>
</evidence>
<evidence type="ECO:0000256" key="5">
    <source>
        <dbReference type="ARBA" id="ARBA00022692"/>
    </source>
</evidence>
<feature type="transmembrane region" description="Helical" evidence="9">
    <location>
        <begin position="215"/>
        <end position="240"/>
    </location>
</feature>
<organism evidence="10 11">
    <name type="scientific">Saccharopolyspora cebuensis</name>
    <dbReference type="NCBI Taxonomy" id="418759"/>
    <lineage>
        <taxon>Bacteria</taxon>
        <taxon>Bacillati</taxon>
        <taxon>Actinomycetota</taxon>
        <taxon>Actinomycetes</taxon>
        <taxon>Pseudonocardiales</taxon>
        <taxon>Pseudonocardiaceae</taxon>
        <taxon>Saccharopolyspora</taxon>
    </lineage>
</organism>
<reference evidence="10 11" key="1">
    <citation type="submission" date="2024-08" db="EMBL/GenBank/DDBJ databases">
        <title>Genome mining of Saccharopolyspora cebuensis PGLac3 from Nigerian medicinal plant.</title>
        <authorList>
            <person name="Ezeobiora C.E."/>
            <person name="Igbokwe N.H."/>
            <person name="Amin D.H."/>
            <person name="Mendie U.E."/>
        </authorList>
    </citation>
    <scope>NUCLEOTIDE SEQUENCE [LARGE SCALE GENOMIC DNA]</scope>
    <source>
        <strain evidence="10 11">PGLac3</strain>
    </source>
</reference>
<feature type="transmembrane region" description="Helical" evidence="9">
    <location>
        <begin position="331"/>
        <end position="348"/>
    </location>
</feature>
<accession>A0ABV4CP68</accession>
<feature type="transmembrane region" description="Helical" evidence="9">
    <location>
        <begin position="30"/>
        <end position="52"/>
    </location>
</feature>
<comment type="subcellular location">
    <subcellularLocation>
        <location evidence="1">Cell membrane</location>
        <topology evidence="1">Multi-pass membrane protein</topology>
    </subcellularLocation>
</comment>
<evidence type="ECO:0000256" key="2">
    <source>
        <dbReference type="ARBA" id="ARBA00007935"/>
    </source>
</evidence>
<dbReference type="CDD" id="cd06550">
    <property type="entry name" value="TM_ABC_iron-siderophores_like"/>
    <property type="match status" value="1"/>
</dbReference>
<protein>
    <submittedName>
        <fullName evidence="10">FecCD family ABC transporter permease</fullName>
    </submittedName>
</protein>
<dbReference type="EMBL" id="JBGEHV010000039">
    <property type="protein sequence ID" value="MEY8041591.1"/>
    <property type="molecule type" value="Genomic_DNA"/>
</dbReference>
<dbReference type="SUPFAM" id="SSF81345">
    <property type="entry name" value="ABC transporter involved in vitamin B12 uptake, BtuC"/>
    <property type="match status" value="1"/>
</dbReference>
<proteinExistence type="inferred from homology"/>
<dbReference type="PANTHER" id="PTHR30472:SF1">
    <property type="entry name" value="FE(3+) DICITRATE TRANSPORT SYSTEM PERMEASE PROTEIN FECC-RELATED"/>
    <property type="match status" value="1"/>
</dbReference>
<evidence type="ECO:0000313" key="10">
    <source>
        <dbReference type="EMBL" id="MEY8041591.1"/>
    </source>
</evidence>
<keyword evidence="5 9" id="KW-0812">Transmembrane</keyword>
<evidence type="ECO:0000256" key="7">
    <source>
        <dbReference type="ARBA" id="ARBA00023136"/>
    </source>
</evidence>
<gene>
    <name evidence="10" type="ORF">AB8O55_19465</name>
</gene>
<comment type="similarity">
    <text evidence="2">Belongs to the binding-protein-dependent transport system permease family. FecCD subfamily.</text>
</comment>